<comment type="caution">
    <text evidence="1">The sequence shown here is derived from an EMBL/GenBank/DDBJ whole genome shotgun (WGS) entry which is preliminary data.</text>
</comment>
<proteinExistence type="predicted"/>
<keyword evidence="2" id="KW-1185">Reference proteome</keyword>
<dbReference type="EMBL" id="JANRMS010000934">
    <property type="protein sequence ID" value="KAJ3532715.1"/>
    <property type="molecule type" value="Genomic_DNA"/>
</dbReference>
<name>A0ACC1S5Y4_9HYPO</name>
<evidence type="ECO:0000313" key="1">
    <source>
        <dbReference type="EMBL" id="KAJ3532715.1"/>
    </source>
</evidence>
<dbReference type="Proteomes" id="UP001148629">
    <property type="component" value="Unassembled WGS sequence"/>
</dbReference>
<sequence length="262" mass="29129">MDRMPPPPSAGSIDLSITALVIFGILFFPTVYITFKHGKPGMLCWPILMSFFLMRFAYDIEHILRRNEPDIPTAVTMITYPGIVVCLAYTIIGMIFEAMNLVSTPSGRWSRKAVLGVIHLGTLLGIALASLGGTPSKERPGQVTNPTIEKAGNIIMLVIMLVVLGWWWHAAQRVFSAMQEANFGAARALVVAALPGVFYSVDTTGPRRLLCLHPRRDPGSNYWKPRGWMSKNARPRPKISRIESIDIEISRGWVRQDERAGV</sequence>
<gene>
    <name evidence="1" type="ORF">NM208_g8315</name>
</gene>
<reference evidence="1" key="1">
    <citation type="submission" date="2022-08" db="EMBL/GenBank/DDBJ databases">
        <title>Genome Sequence of Fusarium decemcellulare.</title>
        <authorList>
            <person name="Buettner E."/>
        </authorList>
    </citation>
    <scope>NUCLEOTIDE SEQUENCE</scope>
    <source>
        <strain evidence="1">Babe19</strain>
    </source>
</reference>
<accession>A0ACC1S5Y4</accession>
<evidence type="ECO:0000313" key="2">
    <source>
        <dbReference type="Proteomes" id="UP001148629"/>
    </source>
</evidence>
<organism evidence="1 2">
    <name type="scientific">Fusarium decemcellulare</name>
    <dbReference type="NCBI Taxonomy" id="57161"/>
    <lineage>
        <taxon>Eukaryota</taxon>
        <taxon>Fungi</taxon>
        <taxon>Dikarya</taxon>
        <taxon>Ascomycota</taxon>
        <taxon>Pezizomycotina</taxon>
        <taxon>Sordariomycetes</taxon>
        <taxon>Hypocreomycetidae</taxon>
        <taxon>Hypocreales</taxon>
        <taxon>Nectriaceae</taxon>
        <taxon>Fusarium</taxon>
        <taxon>Fusarium decemcellulare species complex</taxon>
    </lineage>
</organism>
<protein>
    <submittedName>
        <fullName evidence="1">Uncharacterized protein</fullName>
    </submittedName>
</protein>